<reference evidence="2 3" key="1">
    <citation type="submission" date="2017-03" db="EMBL/GenBank/DDBJ databases">
        <title>Draft genime sequence of the acidophilic sulfur-oxidizing bacterium Acidithiobacillus sp. SH, isolated from seawater.</title>
        <authorList>
            <person name="Sharmin S."/>
            <person name="Tokuhisa M."/>
            <person name="Kanao T."/>
            <person name="Kamimura K."/>
        </authorList>
    </citation>
    <scope>NUCLEOTIDE SEQUENCE [LARGE SCALE GENOMIC DNA]</scope>
    <source>
        <strain evidence="2 3">SH</strain>
    </source>
</reference>
<dbReference type="Proteomes" id="UP000234329">
    <property type="component" value="Unassembled WGS sequence"/>
</dbReference>
<keyword evidence="3" id="KW-1185">Reference proteome</keyword>
<feature type="domain" description="Actin homologue MreB-like C-terminal" evidence="1">
    <location>
        <begin position="66"/>
        <end position="184"/>
    </location>
</feature>
<comment type="caution">
    <text evidence="2">The sequence shown here is derived from an EMBL/GenBank/DDBJ whole genome shotgun (WGS) entry which is preliminary data.</text>
</comment>
<dbReference type="InterPro" id="IPR043129">
    <property type="entry name" value="ATPase_NBD"/>
</dbReference>
<dbReference type="Gene3D" id="3.30.420.40">
    <property type="match status" value="1"/>
</dbReference>
<name>A0A2I1DIT8_9PROT</name>
<dbReference type="AlphaFoldDB" id="A0A2I1DIT8"/>
<dbReference type="InParanoid" id="A0A2I1DIT8"/>
<accession>A0A2I1DIT8</accession>
<evidence type="ECO:0000313" key="3">
    <source>
        <dbReference type="Proteomes" id="UP000234329"/>
    </source>
</evidence>
<gene>
    <name evidence="2" type="ORF">B1757_13170</name>
</gene>
<proteinExistence type="predicted"/>
<protein>
    <recommendedName>
        <fullName evidence="1">Actin homologue MreB-like C-terminal domain-containing protein</fullName>
    </recommendedName>
</protein>
<evidence type="ECO:0000313" key="2">
    <source>
        <dbReference type="EMBL" id="PKY09790.1"/>
    </source>
</evidence>
<dbReference type="InterPro" id="IPR049067">
    <property type="entry name" value="MreB-like_C"/>
</dbReference>
<organism evidence="2 3">
    <name type="scientific">Acidithiobacillus marinus</name>
    <dbReference type="NCBI Taxonomy" id="187490"/>
    <lineage>
        <taxon>Bacteria</taxon>
        <taxon>Pseudomonadati</taxon>
        <taxon>Pseudomonadota</taxon>
        <taxon>Acidithiobacillia</taxon>
        <taxon>Acidithiobacillales</taxon>
        <taxon>Acidithiobacillaceae</taxon>
        <taxon>Acidithiobacillus</taxon>
    </lineage>
</organism>
<dbReference type="SUPFAM" id="SSF53067">
    <property type="entry name" value="Actin-like ATPase domain"/>
    <property type="match status" value="1"/>
</dbReference>
<sequence length="220" mass="24755">MGIAVNQYQRQKIRKQLAEIWKGEHLSSEGKKIKVTKANVVPEPLGAYTDYKENNIEDTHQRKVLIIDPGYRTTDWIEVCDSKIVERHADAIDQGMFDVYSEVCRSIANDHDAKLDIVAVEQSILLHREIRVRGNPVDTQIYYEAALKTIGRTIESRLRTEIGAADHIDLIVVAGGGGSAMLKFIKKSFPKHQIVICENPQEANARGYYISAKNFTAMTG</sequence>
<dbReference type="EMBL" id="MXAV01000050">
    <property type="protein sequence ID" value="PKY09790.1"/>
    <property type="molecule type" value="Genomic_DNA"/>
</dbReference>
<dbReference type="Pfam" id="PF21522">
    <property type="entry name" value="MreB-like_C"/>
    <property type="match status" value="1"/>
</dbReference>
<evidence type="ECO:0000259" key="1">
    <source>
        <dbReference type="Pfam" id="PF21522"/>
    </source>
</evidence>